<accession>A0ABV0G863</accession>
<evidence type="ECO:0000313" key="2">
    <source>
        <dbReference type="EMBL" id="MEO3711236.1"/>
    </source>
</evidence>
<feature type="domain" description="Pyrrolo-quinoline quinone repeat" evidence="1">
    <location>
        <begin position="150"/>
        <end position="242"/>
    </location>
</feature>
<dbReference type="PANTHER" id="PTHR34512">
    <property type="entry name" value="CELL SURFACE PROTEIN"/>
    <property type="match status" value="1"/>
</dbReference>
<name>A0ABV0G863_9BURK</name>
<protein>
    <submittedName>
        <fullName evidence="2">PQQ-binding-like beta-propeller repeat protein</fullName>
    </submittedName>
</protein>
<sequence length="491" mass="52852">MQLSFAPASLDTTVYQGEWDALEVKVQAGGVLPAAGTRVNVAVVDAEGVFEHSNIMQTGDTTFTGTFMLSRKLSVGTHAGAIEVRACVDDPLVCAKPVSGSPWRLRYQFTVRSQADARELAKLPDVSNYAGSPSHNALTSATLDPSKITRRWSHERPVSDRLPALGGGRMFVVTGSDAGFGSMKLAAYSERDGSTVWGRELAEEAISAPAFADDRLYLITRTLQANARRMTLRSFDAETGAPIASLELGPASDFPASPVVKDGKVYLCKLNEWFEYALVRVDGRTLAEEWARPFDWNDDNKALCTPAVDSRYAYVPRQNALQVIDVGSGQLAFSIPAPAGIPSISSKQPPVLGLNGRVYVNAGKGLIAFDTDKRSVAWHLETRPGQYPVARGEALYLANESGFVAIAADTGKLLWTWYSTLGMASDLSANLLIFGNHALFSNAGVTQAVDLSTHQAVWSDQGGGSLALSPNGALYAQRRDLNLGFRVFNLN</sequence>
<organism evidence="2 3">
    <name type="scientific">Roseateles flavus</name>
    <dbReference type="NCBI Taxonomy" id="3149041"/>
    <lineage>
        <taxon>Bacteria</taxon>
        <taxon>Pseudomonadati</taxon>
        <taxon>Pseudomonadota</taxon>
        <taxon>Betaproteobacteria</taxon>
        <taxon>Burkholderiales</taxon>
        <taxon>Sphaerotilaceae</taxon>
        <taxon>Roseateles</taxon>
    </lineage>
</organism>
<dbReference type="InterPro" id="IPR015943">
    <property type="entry name" value="WD40/YVTN_repeat-like_dom_sf"/>
</dbReference>
<dbReference type="EMBL" id="JBDPZC010000001">
    <property type="protein sequence ID" value="MEO3711236.1"/>
    <property type="molecule type" value="Genomic_DNA"/>
</dbReference>
<dbReference type="SMART" id="SM00564">
    <property type="entry name" value="PQQ"/>
    <property type="match status" value="3"/>
</dbReference>
<evidence type="ECO:0000259" key="1">
    <source>
        <dbReference type="Pfam" id="PF13360"/>
    </source>
</evidence>
<gene>
    <name evidence="2" type="ORF">ABDJ40_00480</name>
</gene>
<dbReference type="Proteomes" id="UP001462640">
    <property type="component" value="Unassembled WGS sequence"/>
</dbReference>
<dbReference type="InterPro" id="IPR011047">
    <property type="entry name" value="Quinoprotein_ADH-like_sf"/>
</dbReference>
<dbReference type="RefSeq" id="WP_347604634.1">
    <property type="nucleotide sequence ID" value="NZ_JBDPZC010000001.1"/>
</dbReference>
<proteinExistence type="predicted"/>
<dbReference type="Gene3D" id="2.130.10.10">
    <property type="entry name" value="YVTN repeat-like/Quinoprotein amine dehydrogenase"/>
    <property type="match status" value="1"/>
</dbReference>
<keyword evidence="3" id="KW-1185">Reference proteome</keyword>
<feature type="domain" description="Pyrrolo-quinoline quinone repeat" evidence="1">
    <location>
        <begin position="292"/>
        <end position="471"/>
    </location>
</feature>
<dbReference type="PANTHER" id="PTHR34512:SF30">
    <property type="entry name" value="OUTER MEMBRANE PROTEIN ASSEMBLY FACTOR BAMB"/>
    <property type="match status" value="1"/>
</dbReference>
<dbReference type="Pfam" id="PF13360">
    <property type="entry name" value="PQQ_2"/>
    <property type="match status" value="2"/>
</dbReference>
<dbReference type="SUPFAM" id="SSF50998">
    <property type="entry name" value="Quinoprotein alcohol dehydrogenase-like"/>
    <property type="match status" value="1"/>
</dbReference>
<dbReference type="InterPro" id="IPR018391">
    <property type="entry name" value="PQQ_b-propeller_rpt"/>
</dbReference>
<comment type="caution">
    <text evidence="2">The sequence shown here is derived from an EMBL/GenBank/DDBJ whole genome shotgun (WGS) entry which is preliminary data.</text>
</comment>
<evidence type="ECO:0000313" key="3">
    <source>
        <dbReference type="Proteomes" id="UP001462640"/>
    </source>
</evidence>
<reference evidence="2 3" key="1">
    <citation type="submission" date="2024-05" db="EMBL/GenBank/DDBJ databases">
        <title>Roseateles sp. 2.12 16S ribosomal RNA gene Genome sequencing and assembly.</title>
        <authorList>
            <person name="Woo H."/>
        </authorList>
    </citation>
    <scope>NUCLEOTIDE SEQUENCE [LARGE SCALE GENOMIC DNA]</scope>
    <source>
        <strain evidence="2 3">2.12</strain>
    </source>
</reference>
<dbReference type="Gene3D" id="2.40.128.630">
    <property type="match status" value="1"/>
</dbReference>
<dbReference type="InterPro" id="IPR002372">
    <property type="entry name" value="PQQ_rpt_dom"/>
</dbReference>